<name>A0ABS1C047_9BACT</name>
<evidence type="ECO:0008006" key="4">
    <source>
        <dbReference type="Google" id="ProtNLM"/>
    </source>
</evidence>
<comment type="caution">
    <text evidence="2">The sequence shown here is derived from an EMBL/GenBank/DDBJ whole genome shotgun (WGS) entry which is preliminary data.</text>
</comment>
<feature type="transmembrane region" description="Helical" evidence="1">
    <location>
        <begin position="91"/>
        <end position="110"/>
    </location>
</feature>
<protein>
    <recommendedName>
        <fullName evidence="4">LexA-binding, inner membrane-associated hydrolase</fullName>
    </recommendedName>
</protein>
<gene>
    <name evidence="2" type="ORF">I5M27_07325</name>
</gene>
<reference evidence="2 3" key="1">
    <citation type="submission" date="2020-12" db="EMBL/GenBank/DDBJ databases">
        <title>Bacterial novel species Adhaeribacter sp. BT258 isolated from soil.</title>
        <authorList>
            <person name="Jung H.-Y."/>
        </authorList>
    </citation>
    <scope>NUCLEOTIDE SEQUENCE [LARGE SCALE GENOMIC DNA]</scope>
    <source>
        <strain evidence="2 3">BT258</strain>
    </source>
</reference>
<keyword evidence="1" id="KW-0812">Transmembrane</keyword>
<keyword evidence="1" id="KW-1133">Transmembrane helix</keyword>
<sequence length="225" mass="25074">MFIGHFAVGFAAKAKAPQISLGTLFLASQLLDLLWPTFLLLGWEHVKIAPGITEVIPLDFTHYPISHSLLAVLGWGVLAGLLYWLFKKDRYYALIISLCVVSHWVLDLLVHRPDLPLHPGDSQLVGLGLWNSFAGSLVVEGLLFMAGIYFYAKNTQAKNKAGKWGFWSLVAFLVLIHAGNLFGPVPTEVTEIAWVGQLQWLLVIWAYWLDRNRSNVSAPLQTQPA</sequence>
<evidence type="ECO:0000256" key="1">
    <source>
        <dbReference type="SAM" id="Phobius"/>
    </source>
</evidence>
<accession>A0ABS1C047</accession>
<feature type="transmembrane region" description="Helical" evidence="1">
    <location>
        <begin position="164"/>
        <end position="186"/>
    </location>
</feature>
<feature type="transmembrane region" description="Helical" evidence="1">
    <location>
        <begin position="63"/>
        <end position="84"/>
    </location>
</feature>
<evidence type="ECO:0000313" key="3">
    <source>
        <dbReference type="Proteomes" id="UP000644147"/>
    </source>
</evidence>
<organism evidence="2 3">
    <name type="scientific">Adhaeribacter terrigena</name>
    <dbReference type="NCBI Taxonomy" id="2793070"/>
    <lineage>
        <taxon>Bacteria</taxon>
        <taxon>Pseudomonadati</taxon>
        <taxon>Bacteroidota</taxon>
        <taxon>Cytophagia</taxon>
        <taxon>Cytophagales</taxon>
        <taxon>Hymenobacteraceae</taxon>
        <taxon>Adhaeribacter</taxon>
    </lineage>
</organism>
<keyword evidence="1" id="KW-0472">Membrane</keyword>
<feature type="transmembrane region" description="Helical" evidence="1">
    <location>
        <begin position="130"/>
        <end position="152"/>
    </location>
</feature>
<proteinExistence type="predicted"/>
<evidence type="ECO:0000313" key="2">
    <source>
        <dbReference type="EMBL" id="MBK0402792.1"/>
    </source>
</evidence>
<keyword evidence="3" id="KW-1185">Reference proteome</keyword>
<dbReference type="InterPro" id="IPR007404">
    <property type="entry name" value="YdjM-like"/>
</dbReference>
<dbReference type="RefSeq" id="WP_200505551.1">
    <property type="nucleotide sequence ID" value="NZ_JAEHFX010000003.1"/>
</dbReference>
<dbReference type="Proteomes" id="UP000644147">
    <property type="component" value="Unassembled WGS sequence"/>
</dbReference>
<dbReference type="Pfam" id="PF04307">
    <property type="entry name" value="YdjM"/>
    <property type="match status" value="1"/>
</dbReference>
<dbReference type="EMBL" id="JAEHFX010000003">
    <property type="protein sequence ID" value="MBK0402792.1"/>
    <property type="molecule type" value="Genomic_DNA"/>
</dbReference>
<feature type="transmembrane region" description="Helical" evidence="1">
    <location>
        <begin position="21"/>
        <end position="43"/>
    </location>
</feature>
<feature type="transmembrane region" description="Helical" evidence="1">
    <location>
        <begin position="192"/>
        <end position="209"/>
    </location>
</feature>